<keyword evidence="9" id="KW-1185">Reference proteome</keyword>
<protein>
    <recommendedName>
        <fullName evidence="7">Rhodopsin domain-containing protein</fullName>
    </recommendedName>
</protein>
<dbReference type="AlphaFoldDB" id="A0A8K0SJP3"/>
<evidence type="ECO:0000256" key="2">
    <source>
        <dbReference type="ARBA" id="ARBA00022692"/>
    </source>
</evidence>
<dbReference type="InterPro" id="IPR049326">
    <property type="entry name" value="Rhodopsin_dom_fungi"/>
</dbReference>
<evidence type="ECO:0000313" key="9">
    <source>
        <dbReference type="Proteomes" id="UP000813444"/>
    </source>
</evidence>
<feature type="transmembrane region" description="Helical" evidence="6">
    <location>
        <begin position="52"/>
        <end position="73"/>
    </location>
</feature>
<reference evidence="8" key="1">
    <citation type="journal article" date="2021" name="Nat. Commun.">
        <title>Genetic determinants of endophytism in the Arabidopsis root mycobiome.</title>
        <authorList>
            <person name="Mesny F."/>
            <person name="Miyauchi S."/>
            <person name="Thiergart T."/>
            <person name="Pickel B."/>
            <person name="Atanasova L."/>
            <person name="Karlsson M."/>
            <person name="Huettel B."/>
            <person name="Barry K.W."/>
            <person name="Haridas S."/>
            <person name="Chen C."/>
            <person name="Bauer D."/>
            <person name="Andreopoulos W."/>
            <person name="Pangilinan J."/>
            <person name="LaButti K."/>
            <person name="Riley R."/>
            <person name="Lipzen A."/>
            <person name="Clum A."/>
            <person name="Drula E."/>
            <person name="Henrissat B."/>
            <person name="Kohler A."/>
            <person name="Grigoriev I.V."/>
            <person name="Martin F.M."/>
            <person name="Hacquard S."/>
        </authorList>
    </citation>
    <scope>NUCLEOTIDE SEQUENCE</scope>
    <source>
        <strain evidence="8">MPI-CAGE-CH-0235</strain>
    </source>
</reference>
<organism evidence="8 9">
    <name type="scientific">Stachybotrys elegans</name>
    <dbReference type="NCBI Taxonomy" id="80388"/>
    <lineage>
        <taxon>Eukaryota</taxon>
        <taxon>Fungi</taxon>
        <taxon>Dikarya</taxon>
        <taxon>Ascomycota</taxon>
        <taxon>Pezizomycotina</taxon>
        <taxon>Sordariomycetes</taxon>
        <taxon>Hypocreomycetidae</taxon>
        <taxon>Hypocreales</taxon>
        <taxon>Stachybotryaceae</taxon>
        <taxon>Stachybotrys</taxon>
    </lineage>
</organism>
<feature type="transmembrane region" description="Helical" evidence="6">
    <location>
        <begin position="168"/>
        <end position="195"/>
    </location>
</feature>
<accession>A0A8K0SJP3</accession>
<dbReference type="Pfam" id="PF20684">
    <property type="entry name" value="Fung_rhodopsin"/>
    <property type="match status" value="1"/>
</dbReference>
<sequence length="264" mass="28518">MNRDTRNYTVSQVTPYSANGIFAGNMALYTAKLPLLFLYMRTFGLVKWLRHTAMALVVVGGISFIATAVYASVTCSPALHRDEFPPAAFFTCIVGITNACMARGSISLIMDVIMFILPLPVIKGLNMPFRRKAGLAFVFMAGLLAIVASAVSLYFQDAQQRGGSSDNFANALVLTVIESAIVILVSCAPALHLFWSRQSSGLFSRLGLTHLSGKSSDVGSARSNNRLSRYTTTSIMMKRGKHSEAEAVDSKYTVGAVPSAERLV</sequence>
<dbReference type="EMBL" id="JAGPNK010000013">
    <property type="protein sequence ID" value="KAH7309889.1"/>
    <property type="molecule type" value="Genomic_DNA"/>
</dbReference>
<dbReference type="PANTHER" id="PTHR33048">
    <property type="entry name" value="PTH11-LIKE INTEGRAL MEMBRANE PROTEIN (AFU_ORTHOLOGUE AFUA_5G11245)"/>
    <property type="match status" value="1"/>
</dbReference>
<comment type="subcellular location">
    <subcellularLocation>
        <location evidence="1">Membrane</location>
        <topology evidence="1">Multi-pass membrane protein</topology>
    </subcellularLocation>
</comment>
<proteinExistence type="inferred from homology"/>
<evidence type="ECO:0000313" key="8">
    <source>
        <dbReference type="EMBL" id="KAH7309889.1"/>
    </source>
</evidence>
<evidence type="ECO:0000256" key="5">
    <source>
        <dbReference type="ARBA" id="ARBA00038359"/>
    </source>
</evidence>
<gene>
    <name evidence="8" type="ORF">B0I35DRAFT_440775</name>
</gene>
<keyword evidence="3 6" id="KW-1133">Transmembrane helix</keyword>
<dbReference type="InterPro" id="IPR052337">
    <property type="entry name" value="SAT4-like"/>
</dbReference>
<feature type="transmembrane region" description="Helical" evidence="6">
    <location>
        <begin position="88"/>
        <end position="121"/>
    </location>
</feature>
<feature type="domain" description="Rhodopsin" evidence="7">
    <location>
        <begin position="25"/>
        <end position="194"/>
    </location>
</feature>
<evidence type="ECO:0000256" key="4">
    <source>
        <dbReference type="ARBA" id="ARBA00023136"/>
    </source>
</evidence>
<dbReference type="GO" id="GO:0016020">
    <property type="term" value="C:membrane"/>
    <property type="evidence" value="ECO:0007669"/>
    <property type="project" value="UniProtKB-SubCell"/>
</dbReference>
<keyword evidence="2 6" id="KW-0812">Transmembrane</keyword>
<evidence type="ECO:0000256" key="3">
    <source>
        <dbReference type="ARBA" id="ARBA00022989"/>
    </source>
</evidence>
<feature type="transmembrane region" description="Helical" evidence="6">
    <location>
        <begin position="133"/>
        <end position="156"/>
    </location>
</feature>
<dbReference type="OrthoDB" id="444631at2759"/>
<keyword evidence="4 6" id="KW-0472">Membrane</keyword>
<evidence type="ECO:0000256" key="6">
    <source>
        <dbReference type="SAM" id="Phobius"/>
    </source>
</evidence>
<evidence type="ECO:0000256" key="1">
    <source>
        <dbReference type="ARBA" id="ARBA00004141"/>
    </source>
</evidence>
<dbReference type="PANTHER" id="PTHR33048:SF158">
    <property type="entry name" value="MEMBRANE PROTEIN PTH11-LIKE, PUTATIVE-RELATED"/>
    <property type="match status" value="1"/>
</dbReference>
<name>A0A8K0SJP3_9HYPO</name>
<comment type="similarity">
    <text evidence="5">Belongs to the SAT4 family.</text>
</comment>
<feature type="transmembrane region" description="Helical" evidence="6">
    <location>
        <begin position="20"/>
        <end position="40"/>
    </location>
</feature>
<comment type="caution">
    <text evidence="8">The sequence shown here is derived from an EMBL/GenBank/DDBJ whole genome shotgun (WGS) entry which is preliminary data.</text>
</comment>
<dbReference type="Proteomes" id="UP000813444">
    <property type="component" value="Unassembled WGS sequence"/>
</dbReference>
<evidence type="ECO:0000259" key="7">
    <source>
        <dbReference type="Pfam" id="PF20684"/>
    </source>
</evidence>